<dbReference type="SUPFAM" id="SSF51735">
    <property type="entry name" value="NAD(P)-binding Rossmann-fold domains"/>
    <property type="match status" value="1"/>
</dbReference>
<dbReference type="EMBL" id="KN880432">
    <property type="protein sequence ID" value="KIY74046.1"/>
    <property type="molecule type" value="Genomic_DNA"/>
</dbReference>
<evidence type="ECO:0000313" key="1">
    <source>
        <dbReference type="EMBL" id="KIY74046.1"/>
    </source>
</evidence>
<dbReference type="AlphaFoldDB" id="A0A0D7BWM7"/>
<dbReference type="PANTHER" id="PTHR43431:SF7">
    <property type="entry name" value="OXIDOREDUCTASE, SHORT CHAIN DEHYDROGENASE_REDUCTASE FAMILY (AFU_ORTHOLOGUE AFUA_5G14000)"/>
    <property type="match status" value="1"/>
</dbReference>
<keyword evidence="2" id="KW-1185">Reference proteome</keyword>
<proteinExistence type="predicted"/>
<gene>
    <name evidence="1" type="ORF">CYLTODRAFT_416318</name>
</gene>
<accession>A0A0D7BWM7</accession>
<name>A0A0D7BWM7_9AGAR</name>
<protein>
    <submittedName>
        <fullName evidence="1">NAD(P)-binding protein</fullName>
    </submittedName>
</protein>
<dbReference type="InterPro" id="IPR002347">
    <property type="entry name" value="SDR_fam"/>
</dbReference>
<dbReference type="STRING" id="1314674.A0A0D7BWM7"/>
<dbReference type="Pfam" id="PF00106">
    <property type="entry name" value="adh_short"/>
    <property type="match status" value="1"/>
</dbReference>
<sequence>MTVQPLLIVAGIGNAAGTGAATARLFAKSGYAVALLSRARDGSNAKLDSLVKEIKESGGEAKAFPLQAYDTSNIVSAFKGIQATYPTDKYSLRAALWNAGDAVWKPFLEITEEELDKTFNTNTRAAFSFSRETILRFKANTDVDEQSGTNGTLIFTGATASIRGNKLTSAFSTAKSGLRALSQSLAKEFGPSGIHVGHSIIDGRILTERADGVEVGLRPESIAQSYLDLTKQHKSAWTWELDLRPAEEKW</sequence>
<dbReference type="Proteomes" id="UP000054007">
    <property type="component" value="Unassembled WGS sequence"/>
</dbReference>
<dbReference type="OrthoDB" id="5399006at2759"/>
<dbReference type="PANTHER" id="PTHR43431">
    <property type="entry name" value="OXIDOREDUCTASE, SHORT CHAIN DEHYDROGENASE/REDUCTASE FAMILY (AFU_ORTHOLOGUE AFUA_5G14000)"/>
    <property type="match status" value="1"/>
</dbReference>
<dbReference type="PRINTS" id="PR00081">
    <property type="entry name" value="GDHRDH"/>
</dbReference>
<organism evidence="1 2">
    <name type="scientific">Cylindrobasidium torrendii FP15055 ss-10</name>
    <dbReference type="NCBI Taxonomy" id="1314674"/>
    <lineage>
        <taxon>Eukaryota</taxon>
        <taxon>Fungi</taxon>
        <taxon>Dikarya</taxon>
        <taxon>Basidiomycota</taxon>
        <taxon>Agaricomycotina</taxon>
        <taxon>Agaricomycetes</taxon>
        <taxon>Agaricomycetidae</taxon>
        <taxon>Agaricales</taxon>
        <taxon>Marasmiineae</taxon>
        <taxon>Physalacriaceae</taxon>
        <taxon>Cylindrobasidium</taxon>
    </lineage>
</organism>
<dbReference type="Gene3D" id="3.40.50.720">
    <property type="entry name" value="NAD(P)-binding Rossmann-like Domain"/>
    <property type="match status" value="1"/>
</dbReference>
<dbReference type="InterPro" id="IPR036291">
    <property type="entry name" value="NAD(P)-bd_dom_sf"/>
</dbReference>
<reference evidence="1 2" key="1">
    <citation type="journal article" date="2015" name="Fungal Genet. Biol.">
        <title>Evolution of novel wood decay mechanisms in Agaricales revealed by the genome sequences of Fistulina hepatica and Cylindrobasidium torrendii.</title>
        <authorList>
            <person name="Floudas D."/>
            <person name="Held B.W."/>
            <person name="Riley R."/>
            <person name="Nagy L.G."/>
            <person name="Koehler G."/>
            <person name="Ransdell A.S."/>
            <person name="Younus H."/>
            <person name="Chow J."/>
            <person name="Chiniquy J."/>
            <person name="Lipzen A."/>
            <person name="Tritt A."/>
            <person name="Sun H."/>
            <person name="Haridas S."/>
            <person name="LaButti K."/>
            <person name="Ohm R.A."/>
            <person name="Kues U."/>
            <person name="Blanchette R.A."/>
            <person name="Grigoriev I.V."/>
            <person name="Minto R.E."/>
            <person name="Hibbett D.S."/>
        </authorList>
    </citation>
    <scope>NUCLEOTIDE SEQUENCE [LARGE SCALE GENOMIC DNA]</scope>
    <source>
        <strain evidence="1 2">FP15055 ss-10</strain>
    </source>
</reference>
<evidence type="ECO:0000313" key="2">
    <source>
        <dbReference type="Proteomes" id="UP000054007"/>
    </source>
</evidence>